<evidence type="ECO:0000256" key="6">
    <source>
        <dbReference type="PROSITE-ProRule" id="PRU01016"/>
    </source>
</evidence>
<evidence type="ECO:0000256" key="1">
    <source>
        <dbReference type="ARBA" id="ARBA00011975"/>
    </source>
</evidence>
<dbReference type="InterPro" id="IPR001525">
    <property type="entry name" value="C5_MeTfrase"/>
</dbReference>
<keyword evidence="9" id="KW-1185">Reference proteome</keyword>
<evidence type="ECO:0000256" key="7">
    <source>
        <dbReference type="RuleBase" id="RU000416"/>
    </source>
</evidence>
<dbReference type="SUPFAM" id="SSF53335">
    <property type="entry name" value="S-adenosyl-L-methionine-dependent methyltransferases"/>
    <property type="match status" value="1"/>
</dbReference>
<dbReference type="Gene3D" id="3.40.50.150">
    <property type="entry name" value="Vaccinia Virus protein VP39"/>
    <property type="match status" value="1"/>
</dbReference>
<protein>
    <recommendedName>
        <fullName evidence="1">DNA (cytosine-5-)-methyltransferase</fullName>
        <ecNumber evidence="1">2.1.1.37</ecNumber>
    </recommendedName>
</protein>
<dbReference type="PROSITE" id="PS51679">
    <property type="entry name" value="SAM_MT_C5"/>
    <property type="match status" value="1"/>
</dbReference>
<dbReference type="Gene3D" id="3.90.120.10">
    <property type="entry name" value="DNA Methylase, subunit A, domain 2"/>
    <property type="match status" value="1"/>
</dbReference>
<organism evidence="8 9">
    <name type="scientific">Paenibacillus macquariensis</name>
    <dbReference type="NCBI Taxonomy" id="948756"/>
    <lineage>
        <taxon>Bacteria</taxon>
        <taxon>Bacillati</taxon>
        <taxon>Bacillota</taxon>
        <taxon>Bacilli</taxon>
        <taxon>Bacillales</taxon>
        <taxon>Paenibacillaceae</taxon>
        <taxon>Paenibacillus</taxon>
    </lineage>
</organism>
<reference evidence="8 9" key="1">
    <citation type="submission" date="2017-01" db="EMBL/GenBank/DDBJ databases">
        <authorList>
            <person name="Varghese N."/>
            <person name="Submissions S."/>
        </authorList>
    </citation>
    <scope>NUCLEOTIDE SEQUENCE [LARGE SCALE GENOMIC DNA]</scope>
    <source>
        <strain evidence="8 9">ATCC 23464</strain>
    </source>
</reference>
<accession>A0ABY1KD04</accession>
<evidence type="ECO:0000313" key="8">
    <source>
        <dbReference type="EMBL" id="SIR62931.1"/>
    </source>
</evidence>
<dbReference type="RefSeq" id="WP_068584708.1">
    <property type="nucleotide sequence ID" value="NZ_FTNK01000024.1"/>
</dbReference>
<keyword evidence="2 6" id="KW-0489">Methyltransferase</keyword>
<dbReference type="NCBIfam" id="TIGR00675">
    <property type="entry name" value="dcm"/>
    <property type="match status" value="1"/>
</dbReference>
<comment type="caution">
    <text evidence="8">The sequence shown here is derived from an EMBL/GenBank/DDBJ whole genome shotgun (WGS) entry which is preliminary data.</text>
</comment>
<dbReference type="InterPro" id="IPR050390">
    <property type="entry name" value="C5-Methyltransferase"/>
</dbReference>
<sequence length="378" mass="42446">MAVAISFFSGAGGLDIGMKKSGFDVRLTVEIEETYCETLKTNHPEMNIIQGDIMDYSRERILMEAGLNEEDEIDLMFGGSPCQSFSTAGKRQAFGDPRGQAMLKFAELVRETKPKVFLLENVKGLLSAAIKHRPINQRGDNFPTYEPDELPGSALNFLLEQFKGYNVNYKLINSADYGVPQTRERVFFVGVREDLGAKFEFPIATHSKDGLGRQKKWVSVGDALESIEINEHHFVEYSPDRLQYMKMIPQGGGYWRNLPDDVVKNAMGGAYESGGGKVGFFRRLWIDRPAPTMLTSPIQKSTNLGHPYEDRPLSIEEYLTIQQFPIDYRVSGSLTKQYIQIGNAVPVGLAEILGKSILRLLQEITAWNKMVNEVAVTR</sequence>
<dbReference type="PRINTS" id="PR00105">
    <property type="entry name" value="C5METTRFRASE"/>
</dbReference>
<dbReference type="PANTHER" id="PTHR10629:SF52">
    <property type="entry name" value="DNA (CYTOSINE-5)-METHYLTRANSFERASE 1"/>
    <property type="match status" value="1"/>
</dbReference>
<keyword evidence="4 6" id="KW-0949">S-adenosyl-L-methionine</keyword>
<dbReference type="PANTHER" id="PTHR10629">
    <property type="entry name" value="CYTOSINE-SPECIFIC METHYLTRANSFERASE"/>
    <property type="match status" value="1"/>
</dbReference>
<evidence type="ECO:0000256" key="4">
    <source>
        <dbReference type="ARBA" id="ARBA00022691"/>
    </source>
</evidence>
<keyword evidence="3 6" id="KW-0808">Transferase</keyword>
<gene>
    <name evidence="8" type="ORF">SAMN05421578_12448</name>
</gene>
<dbReference type="Proteomes" id="UP000186666">
    <property type="component" value="Unassembled WGS sequence"/>
</dbReference>
<evidence type="ECO:0000256" key="3">
    <source>
        <dbReference type="ARBA" id="ARBA00022679"/>
    </source>
</evidence>
<feature type="active site" evidence="6">
    <location>
        <position position="82"/>
    </location>
</feature>
<name>A0ABY1KD04_9BACL</name>
<evidence type="ECO:0000256" key="5">
    <source>
        <dbReference type="ARBA" id="ARBA00022747"/>
    </source>
</evidence>
<comment type="similarity">
    <text evidence="6 7">Belongs to the class I-like SAM-binding methyltransferase superfamily. C5-methyltransferase family.</text>
</comment>
<dbReference type="InterPro" id="IPR029063">
    <property type="entry name" value="SAM-dependent_MTases_sf"/>
</dbReference>
<dbReference type="EMBL" id="FTNK01000024">
    <property type="protein sequence ID" value="SIR62931.1"/>
    <property type="molecule type" value="Genomic_DNA"/>
</dbReference>
<evidence type="ECO:0000313" key="9">
    <source>
        <dbReference type="Proteomes" id="UP000186666"/>
    </source>
</evidence>
<proteinExistence type="inferred from homology"/>
<dbReference type="Pfam" id="PF00145">
    <property type="entry name" value="DNA_methylase"/>
    <property type="match status" value="1"/>
</dbReference>
<evidence type="ECO:0000256" key="2">
    <source>
        <dbReference type="ARBA" id="ARBA00022603"/>
    </source>
</evidence>
<keyword evidence="5" id="KW-0680">Restriction system</keyword>
<dbReference type="EC" id="2.1.1.37" evidence="1"/>